<reference evidence="14" key="1">
    <citation type="submission" date="2016-10" db="EMBL/GenBank/DDBJ databases">
        <authorList>
            <person name="Varghese N."/>
            <person name="Submissions S."/>
        </authorList>
    </citation>
    <scope>NUCLEOTIDE SEQUENCE [LARGE SCALE GENOMIC DNA]</scope>
    <source>
        <strain evidence="14">CGMCC 1.3704</strain>
    </source>
</reference>
<evidence type="ECO:0000256" key="10">
    <source>
        <dbReference type="ARBA" id="ARBA00049260"/>
    </source>
</evidence>
<keyword evidence="9" id="KW-0057">Aromatic amino acid biosynthesis</keyword>
<evidence type="ECO:0000259" key="11">
    <source>
        <dbReference type="PROSITE" id="PS51176"/>
    </source>
</evidence>
<evidence type="ECO:0000313" key="14">
    <source>
        <dbReference type="Proteomes" id="UP000183557"/>
    </source>
</evidence>
<evidence type="ECO:0000259" key="12">
    <source>
        <dbReference type="PROSITE" id="PS51671"/>
    </source>
</evidence>
<evidence type="ECO:0000256" key="5">
    <source>
        <dbReference type="ARBA" id="ARBA00022498"/>
    </source>
</evidence>
<feature type="domain" description="ACT" evidence="12">
    <location>
        <begin position="296"/>
        <end position="366"/>
    </location>
</feature>
<accession>A0A1I3VYW6</accession>
<evidence type="ECO:0000256" key="1">
    <source>
        <dbReference type="ARBA" id="ARBA00005067"/>
    </source>
</evidence>
<dbReference type="AlphaFoldDB" id="A0A1I3VYW6"/>
<dbReference type="STRING" id="240302.BN982_01799"/>
<evidence type="ECO:0000256" key="7">
    <source>
        <dbReference type="ARBA" id="ARBA00023002"/>
    </source>
</evidence>
<comment type="similarity">
    <text evidence="2">Belongs to the prephenate/arogenate dehydrogenase family.</text>
</comment>
<dbReference type="Proteomes" id="UP000183557">
    <property type="component" value="Unassembled WGS sequence"/>
</dbReference>
<dbReference type="SUPFAM" id="SSF48179">
    <property type="entry name" value="6-phosphogluconate dehydrogenase C-terminal domain-like"/>
    <property type="match status" value="1"/>
</dbReference>
<dbReference type="FunFam" id="3.40.50.720:FF:000208">
    <property type="entry name" value="Prephenate dehydrogenase"/>
    <property type="match status" value="1"/>
</dbReference>
<evidence type="ECO:0000313" key="13">
    <source>
        <dbReference type="EMBL" id="SFK00350.1"/>
    </source>
</evidence>
<dbReference type="InterPro" id="IPR008927">
    <property type="entry name" value="6-PGluconate_DH-like_C_sf"/>
</dbReference>
<dbReference type="PANTHER" id="PTHR21363:SF0">
    <property type="entry name" value="PREPHENATE DEHYDROGENASE [NADP(+)]"/>
    <property type="match status" value="1"/>
</dbReference>
<proteinExistence type="inferred from homology"/>
<dbReference type="CDD" id="cd04909">
    <property type="entry name" value="ACT_PDH-BS"/>
    <property type="match status" value="1"/>
</dbReference>
<dbReference type="Pfam" id="PF20463">
    <property type="entry name" value="PDH_C"/>
    <property type="match status" value="1"/>
</dbReference>
<dbReference type="SUPFAM" id="SSF55021">
    <property type="entry name" value="ACT-like"/>
    <property type="match status" value="1"/>
</dbReference>
<protein>
    <recommendedName>
        <fullName evidence="4">Prephenate dehydrogenase</fullName>
        <ecNumber evidence="3">1.3.1.12</ecNumber>
    </recommendedName>
</protein>
<dbReference type="SUPFAM" id="SSF51735">
    <property type="entry name" value="NAD(P)-binding Rossmann-fold domains"/>
    <property type="match status" value="1"/>
</dbReference>
<keyword evidence="14" id="KW-1185">Reference proteome</keyword>
<dbReference type="Pfam" id="PF02153">
    <property type="entry name" value="PDH_N"/>
    <property type="match status" value="1"/>
</dbReference>
<dbReference type="InterPro" id="IPR046826">
    <property type="entry name" value="PDH_N"/>
</dbReference>
<dbReference type="InterPro" id="IPR036291">
    <property type="entry name" value="NAD(P)-bd_dom_sf"/>
</dbReference>
<dbReference type="InterPro" id="IPR002912">
    <property type="entry name" value="ACT_dom"/>
</dbReference>
<dbReference type="InterPro" id="IPR003099">
    <property type="entry name" value="Prephen_DH"/>
</dbReference>
<evidence type="ECO:0000256" key="6">
    <source>
        <dbReference type="ARBA" id="ARBA00022605"/>
    </source>
</evidence>
<dbReference type="Gene3D" id="1.10.3660.10">
    <property type="entry name" value="6-phosphogluconate dehydrogenase C-terminal like domain"/>
    <property type="match status" value="1"/>
</dbReference>
<dbReference type="GO" id="GO:0070403">
    <property type="term" value="F:NAD+ binding"/>
    <property type="evidence" value="ECO:0007669"/>
    <property type="project" value="InterPro"/>
</dbReference>
<evidence type="ECO:0000256" key="3">
    <source>
        <dbReference type="ARBA" id="ARBA00012068"/>
    </source>
</evidence>
<dbReference type="PROSITE" id="PS51176">
    <property type="entry name" value="PDH_ADH"/>
    <property type="match status" value="1"/>
</dbReference>
<dbReference type="EC" id="1.3.1.12" evidence="3"/>
<dbReference type="GO" id="GO:0008977">
    <property type="term" value="F:prephenate dehydrogenase (NAD+) activity"/>
    <property type="evidence" value="ECO:0007669"/>
    <property type="project" value="UniProtKB-EC"/>
</dbReference>
<comment type="pathway">
    <text evidence="1">Amino-acid biosynthesis; L-tyrosine biosynthesis; (4-hydroxyphenyl)pyruvate from prephenate (NAD(+) route): step 1/1.</text>
</comment>
<dbReference type="InterPro" id="IPR045865">
    <property type="entry name" value="ACT-like_dom_sf"/>
</dbReference>
<dbReference type="UniPathway" id="UPA00122">
    <property type="reaction ID" value="UER00961"/>
</dbReference>
<organism evidence="13 14">
    <name type="scientific">Halobacillus dabanensis</name>
    <dbReference type="NCBI Taxonomy" id="240302"/>
    <lineage>
        <taxon>Bacteria</taxon>
        <taxon>Bacillati</taxon>
        <taxon>Bacillota</taxon>
        <taxon>Bacilli</taxon>
        <taxon>Bacillales</taxon>
        <taxon>Bacillaceae</taxon>
        <taxon>Halobacillus</taxon>
    </lineage>
</organism>
<dbReference type="RefSeq" id="WP_075036715.1">
    <property type="nucleotide sequence ID" value="NZ_FOSB01000006.1"/>
</dbReference>
<dbReference type="FunFam" id="1.10.3660.10:FF:000003">
    <property type="entry name" value="Prephenate dehydrogenase"/>
    <property type="match status" value="1"/>
</dbReference>
<feature type="domain" description="Prephenate/arogenate dehydrogenase" evidence="11">
    <location>
        <begin position="3"/>
        <end position="291"/>
    </location>
</feature>
<keyword evidence="7" id="KW-0560">Oxidoreductase</keyword>
<dbReference type="InterPro" id="IPR046825">
    <property type="entry name" value="PDH_C"/>
</dbReference>
<keyword evidence="5" id="KW-0827">Tyrosine biosynthesis</keyword>
<sequence length="366" mass="40986">MKQTVLIVGLGLIGGSIAMNIAKKEEVFIIGIDGDEDTLNMALKQGVIDQASFNFSESAKEADICILATPISITINYLQQLQSIDLDKPLLVTDVSSVKNQVLEAANRLEHPLLSFVGGHPMAGSHKQGYTAAKPHLFENAIYVLTPSVHANQNEAERLKDLLSETNARFLTFTTEEHDEMTAVISHFPHLIASSLVHQAKEWQARHPYIKHLAAGGFKDITRIASSNPKLWQDIFFQNKRLLISMLEEWIGEMEQVKEFLTNGEKERTYQYLSDAKQYRDGLPSKEKGAIPAFYDIYVDIHDQPGAIHDVIGILAEVEISIKNIQILEIREGITGVLRISFASSEEQNISKEVLADHHYEVMIQQ</sequence>
<keyword evidence="6" id="KW-0028">Amino-acid biosynthesis</keyword>
<dbReference type="OrthoDB" id="9802008at2"/>
<dbReference type="GO" id="GO:0004665">
    <property type="term" value="F:prephenate dehydrogenase (NADP+) activity"/>
    <property type="evidence" value="ECO:0007669"/>
    <property type="project" value="InterPro"/>
</dbReference>
<dbReference type="NCBIfam" id="NF005107">
    <property type="entry name" value="PRK06545.1-5"/>
    <property type="match status" value="1"/>
</dbReference>
<gene>
    <name evidence="13" type="ORF">SAMN04487936_106101</name>
</gene>
<name>A0A1I3VYW6_HALDA</name>
<evidence type="ECO:0000256" key="8">
    <source>
        <dbReference type="ARBA" id="ARBA00023027"/>
    </source>
</evidence>
<dbReference type="Gene3D" id="3.40.50.720">
    <property type="entry name" value="NAD(P)-binding Rossmann-like Domain"/>
    <property type="match status" value="1"/>
</dbReference>
<dbReference type="PROSITE" id="PS51671">
    <property type="entry name" value="ACT"/>
    <property type="match status" value="1"/>
</dbReference>
<evidence type="ECO:0000256" key="2">
    <source>
        <dbReference type="ARBA" id="ARBA00007964"/>
    </source>
</evidence>
<dbReference type="PANTHER" id="PTHR21363">
    <property type="entry name" value="PREPHENATE DEHYDROGENASE"/>
    <property type="match status" value="1"/>
</dbReference>
<evidence type="ECO:0000256" key="4">
    <source>
        <dbReference type="ARBA" id="ARBA00016891"/>
    </source>
</evidence>
<dbReference type="GO" id="GO:0006571">
    <property type="term" value="P:tyrosine biosynthetic process"/>
    <property type="evidence" value="ECO:0007669"/>
    <property type="project" value="UniProtKB-UniPathway"/>
</dbReference>
<dbReference type="InterPro" id="IPR050812">
    <property type="entry name" value="Preph/Arog_dehydrog"/>
</dbReference>
<evidence type="ECO:0000256" key="9">
    <source>
        <dbReference type="ARBA" id="ARBA00023141"/>
    </source>
</evidence>
<comment type="catalytic activity">
    <reaction evidence="10">
        <text>prephenate + NAD(+) = 3-(4-hydroxyphenyl)pyruvate + CO2 + NADH</text>
        <dbReference type="Rhea" id="RHEA:13869"/>
        <dbReference type="ChEBI" id="CHEBI:16526"/>
        <dbReference type="ChEBI" id="CHEBI:29934"/>
        <dbReference type="ChEBI" id="CHEBI:36242"/>
        <dbReference type="ChEBI" id="CHEBI:57540"/>
        <dbReference type="ChEBI" id="CHEBI:57945"/>
        <dbReference type="EC" id="1.3.1.12"/>
    </reaction>
</comment>
<keyword evidence="8" id="KW-0520">NAD</keyword>
<dbReference type="EMBL" id="FOSB01000006">
    <property type="protein sequence ID" value="SFK00350.1"/>
    <property type="molecule type" value="Genomic_DNA"/>
</dbReference>